<accession>A0ABD5U1Y5</accession>
<keyword evidence="3" id="KW-1185">Reference proteome</keyword>
<protein>
    <submittedName>
        <fullName evidence="2">Uncharacterized protein</fullName>
    </submittedName>
</protein>
<evidence type="ECO:0000313" key="3">
    <source>
        <dbReference type="Proteomes" id="UP001596408"/>
    </source>
</evidence>
<reference evidence="2 3" key="1">
    <citation type="journal article" date="2019" name="Int. J. Syst. Evol. Microbiol.">
        <title>The Global Catalogue of Microorganisms (GCM) 10K type strain sequencing project: providing services to taxonomists for standard genome sequencing and annotation.</title>
        <authorList>
            <consortium name="The Broad Institute Genomics Platform"/>
            <consortium name="The Broad Institute Genome Sequencing Center for Infectious Disease"/>
            <person name="Wu L."/>
            <person name="Ma J."/>
        </authorList>
    </citation>
    <scope>NUCLEOTIDE SEQUENCE [LARGE SCALE GENOMIC DNA]</scope>
    <source>
        <strain evidence="2 3">YIM 94188</strain>
    </source>
</reference>
<dbReference type="RefSeq" id="WP_379694952.1">
    <property type="nucleotide sequence ID" value="NZ_JBHSXH010000011.1"/>
</dbReference>
<dbReference type="Gene3D" id="1.10.10.10">
    <property type="entry name" value="Winged helix-like DNA-binding domain superfamily/Winged helix DNA-binding domain"/>
    <property type="match status" value="1"/>
</dbReference>
<feature type="compositionally biased region" description="Polar residues" evidence="1">
    <location>
        <begin position="275"/>
        <end position="284"/>
    </location>
</feature>
<feature type="region of interest" description="Disordered" evidence="1">
    <location>
        <begin position="257"/>
        <end position="301"/>
    </location>
</feature>
<dbReference type="AlphaFoldDB" id="A0ABD5U1Y5"/>
<sequence length="301" mass="33439">MNVTLDERDRAVLERLREGEADVESVAEGVSASAAHLRERLPELADNGLVERTDGDRYAVTSNGERVIEASPAGTKDDRIDTPPDVEREIASFDLPPDREDAVRNAFAFLHYWGAASESEIIDDVYSEDPAGFESQEEWTEFVQERLERLPSVEPPGDDEEQWRFTGTPIVEEPTDDGRNVLGSEDASDSSAKFALERLEMDEDERSAVRAAFGLLVTENEADAGEIRERVYPDHPAGYDSPDDWWDDCVRDAFESLPGVERRDGSEEMWEYRQTESGTASSNPGAEMPDDTSAPSDGDGN</sequence>
<gene>
    <name evidence="2" type="ORF">ACFQEV_08785</name>
</gene>
<comment type="caution">
    <text evidence="2">The sequence shown here is derived from an EMBL/GenBank/DDBJ whole genome shotgun (WGS) entry which is preliminary data.</text>
</comment>
<proteinExistence type="predicted"/>
<dbReference type="InterPro" id="IPR036388">
    <property type="entry name" value="WH-like_DNA-bd_sf"/>
</dbReference>
<dbReference type="EMBL" id="JBHSXH010000011">
    <property type="protein sequence ID" value="MFC6825085.1"/>
    <property type="molecule type" value="Genomic_DNA"/>
</dbReference>
<feature type="compositionally biased region" description="Basic and acidic residues" evidence="1">
    <location>
        <begin position="257"/>
        <end position="274"/>
    </location>
</feature>
<organism evidence="2 3">
    <name type="scientific">Halopelagius fulvigenes</name>
    <dbReference type="NCBI Taxonomy" id="1198324"/>
    <lineage>
        <taxon>Archaea</taxon>
        <taxon>Methanobacteriati</taxon>
        <taxon>Methanobacteriota</taxon>
        <taxon>Stenosarchaea group</taxon>
        <taxon>Halobacteria</taxon>
        <taxon>Halobacteriales</taxon>
        <taxon>Haloferacaceae</taxon>
    </lineage>
</organism>
<dbReference type="Proteomes" id="UP001596408">
    <property type="component" value="Unassembled WGS sequence"/>
</dbReference>
<dbReference type="SUPFAM" id="SSF46785">
    <property type="entry name" value="Winged helix' DNA-binding domain"/>
    <property type="match status" value="1"/>
</dbReference>
<name>A0ABD5U1Y5_9EURY</name>
<evidence type="ECO:0000256" key="1">
    <source>
        <dbReference type="SAM" id="MobiDB-lite"/>
    </source>
</evidence>
<dbReference type="InterPro" id="IPR036390">
    <property type="entry name" value="WH_DNA-bd_sf"/>
</dbReference>
<evidence type="ECO:0000313" key="2">
    <source>
        <dbReference type="EMBL" id="MFC6825085.1"/>
    </source>
</evidence>
<feature type="region of interest" description="Disordered" evidence="1">
    <location>
        <begin position="169"/>
        <end position="191"/>
    </location>
</feature>